<gene>
    <name evidence="9" type="primary">hyls1</name>
</gene>
<dbReference type="Ensembl" id="ENSDCDT00010008262.1">
    <property type="protein sequence ID" value="ENSDCDP00010007875.1"/>
    <property type="gene ID" value="ENSDCDG00010003525.1"/>
</dbReference>
<keyword evidence="5" id="KW-0970">Cilium biogenesis/degradation</keyword>
<dbReference type="Pfam" id="PF15311">
    <property type="entry name" value="HYLS1_C"/>
    <property type="match status" value="1"/>
</dbReference>
<dbReference type="PANTHER" id="PTHR34174">
    <property type="entry name" value="HYDROLETHALUS SYNDROME PROTEIN 1"/>
    <property type="match status" value="1"/>
</dbReference>
<evidence type="ECO:0000256" key="7">
    <source>
        <dbReference type="ARBA" id="ARBA00023273"/>
    </source>
</evidence>
<dbReference type="InterPro" id="IPR052319">
    <property type="entry name" value="Centriolar_ciliogenesis_assoc"/>
</dbReference>
<dbReference type="GeneID" id="114787085"/>
<keyword evidence="10" id="KW-1185">Reference proteome</keyword>
<name>A0AAY4AI69_9TELE</name>
<feature type="domain" description="Centriolar and ciliogenesis-associated protein HYLS1 C-terminal" evidence="8">
    <location>
        <begin position="256"/>
        <end position="344"/>
    </location>
</feature>
<accession>A0AAY4AI69</accession>
<dbReference type="GO" id="GO:0005814">
    <property type="term" value="C:centriole"/>
    <property type="evidence" value="ECO:0007669"/>
    <property type="project" value="UniProtKB-SubCell"/>
</dbReference>
<evidence type="ECO:0000259" key="8">
    <source>
        <dbReference type="Pfam" id="PF15311"/>
    </source>
</evidence>
<sequence length="352" mass="40243">MESTDYFSEEEIQEQLAALGFTNIPQHRMQQFKRDLEHLIRHEKSKSSTSGEWRCPSAVTMEKVGLNLCCVFNHTSSTDHERQMTSTFVDEIHHHGGVQKENLDPYAMHSVLPAFHRPSTAPNRMEVVADPSQISDSLLHSSKSSCQDGGAAQMQGRAPLKRKVLRKHRGETLVCDESTHSEYSGAVSGLEEHLGRLRVTERCGHSNSEVDSGELDILSSGHESELEVAPTAFEVYCMRTRSHSLNDLPPRPTSFIRPMMHHPHTRNLRKTDPVTKYFQYKQHWETFKPPGESDRRGLHWAIREQLMYQPPPPKPQKTYIPNTYVVPTEKKRAALRWEIRHDLAKGMIPAKI</sequence>
<evidence type="ECO:0000256" key="3">
    <source>
        <dbReference type="ARBA" id="ARBA00010091"/>
    </source>
</evidence>
<keyword evidence="7" id="KW-0966">Cell projection</keyword>
<dbReference type="PANTHER" id="PTHR34174:SF1">
    <property type="entry name" value="CENTRIOLAR AND CILIOGENESIS-ASSOCIATED PROTEIN HYLS1"/>
    <property type="match status" value="1"/>
</dbReference>
<evidence type="ECO:0000313" key="10">
    <source>
        <dbReference type="Proteomes" id="UP000694580"/>
    </source>
</evidence>
<comment type="similarity">
    <text evidence="3">Belongs to the HYLS1 family.</text>
</comment>
<evidence type="ECO:0000313" key="9">
    <source>
        <dbReference type="Ensembl" id="ENSDCDP00010007875.1"/>
    </source>
</evidence>
<dbReference type="InterPro" id="IPR026227">
    <property type="entry name" value="HYLS1"/>
</dbReference>
<dbReference type="CTD" id="219844"/>
<dbReference type="RefSeq" id="XP_028830684.1">
    <property type="nucleotide sequence ID" value="XM_028974851.1"/>
</dbReference>
<protein>
    <recommendedName>
        <fullName evidence="8">Centriolar and ciliogenesis-associated protein HYLS1 C-terminal domain-containing protein</fullName>
    </recommendedName>
</protein>
<dbReference type="Proteomes" id="UP000694580">
    <property type="component" value="Chromosome 3"/>
</dbReference>
<dbReference type="GO" id="GO:0060271">
    <property type="term" value="P:cilium assembly"/>
    <property type="evidence" value="ECO:0007669"/>
    <property type="project" value="TreeGrafter"/>
</dbReference>
<evidence type="ECO:0000256" key="5">
    <source>
        <dbReference type="ARBA" id="ARBA00022794"/>
    </source>
</evidence>
<dbReference type="InterPro" id="IPR027918">
    <property type="entry name" value="HYLS1_C_dom"/>
</dbReference>
<dbReference type="GO" id="GO:0097730">
    <property type="term" value="C:non-motile cilium"/>
    <property type="evidence" value="ECO:0007669"/>
    <property type="project" value="TreeGrafter"/>
</dbReference>
<evidence type="ECO:0000256" key="1">
    <source>
        <dbReference type="ARBA" id="ARBA00004114"/>
    </source>
</evidence>
<evidence type="ECO:0000256" key="6">
    <source>
        <dbReference type="ARBA" id="ARBA00023212"/>
    </source>
</evidence>
<organism evidence="9 10">
    <name type="scientific">Denticeps clupeoides</name>
    <name type="common">denticle herring</name>
    <dbReference type="NCBI Taxonomy" id="299321"/>
    <lineage>
        <taxon>Eukaryota</taxon>
        <taxon>Metazoa</taxon>
        <taxon>Chordata</taxon>
        <taxon>Craniata</taxon>
        <taxon>Vertebrata</taxon>
        <taxon>Euteleostomi</taxon>
        <taxon>Actinopterygii</taxon>
        <taxon>Neopterygii</taxon>
        <taxon>Teleostei</taxon>
        <taxon>Clupei</taxon>
        <taxon>Clupeiformes</taxon>
        <taxon>Denticipitoidei</taxon>
        <taxon>Denticipitidae</taxon>
        <taxon>Denticeps</taxon>
    </lineage>
</organism>
<dbReference type="AlphaFoldDB" id="A0AAY4AI69"/>
<reference evidence="9" key="2">
    <citation type="submission" date="2025-08" db="UniProtKB">
        <authorList>
            <consortium name="Ensembl"/>
        </authorList>
    </citation>
    <scope>IDENTIFICATION</scope>
</reference>
<evidence type="ECO:0000256" key="4">
    <source>
        <dbReference type="ARBA" id="ARBA00022490"/>
    </source>
</evidence>
<reference evidence="9 10" key="1">
    <citation type="submission" date="2020-06" db="EMBL/GenBank/DDBJ databases">
        <authorList>
            <consortium name="Wellcome Sanger Institute Data Sharing"/>
        </authorList>
    </citation>
    <scope>NUCLEOTIDE SEQUENCE [LARGE SCALE GENOMIC DNA]</scope>
</reference>
<reference evidence="9" key="3">
    <citation type="submission" date="2025-09" db="UniProtKB">
        <authorList>
            <consortium name="Ensembl"/>
        </authorList>
    </citation>
    <scope>IDENTIFICATION</scope>
</reference>
<dbReference type="GeneTree" id="ENSGT00390000008848"/>
<evidence type="ECO:0000256" key="2">
    <source>
        <dbReference type="ARBA" id="ARBA00004138"/>
    </source>
</evidence>
<keyword evidence="4" id="KW-0963">Cytoplasm</keyword>
<keyword evidence="6" id="KW-0206">Cytoskeleton</keyword>
<proteinExistence type="inferred from homology"/>
<comment type="subcellular location">
    <subcellularLocation>
        <location evidence="2">Cell projection</location>
        <location evidence="2">Cilium</location>
    </subcellularLocation>
    <subcellularLocation>
        <location evidence="1">Cytoplasm</location>
        <location evidence="1">Cytoskeleton</location>
        <location evidence="1">Microtubule organizing center</location>
        <location evidence="1">Centrosome</location>
        <location evidence="1">Centriole</location>
    </subcellularLocation>
</comment>
<dbReference type="PRINTS" id="PR02098">
    <property type="entry name" value="HYLETHALUSS1"/>
</dbReference>